<gene>
    <name evidence="2" type="ORF">PILCRDRAFT_17535</name>
</gene>
<dbReference type="OrthoDB" id="2800503at2759"/>
<dbReference type="EMBL" id="KN833632">
    <property type="protein sequence ID" value="KIM70982.1"/>
    <property type="molecule type" value="Genomic_DNA"/>
</dbReference>
<name>A0A0C3B147_PILCF</name>
<reference evidence="2 3" key="1">
    <citation type="submission" date="2014-04" db="EMBL/GenBank/DDBJ databases">
        <authorList>
            <consortium name="DOE Joint Genome Institute"/>
            <person name="Kuo A."/>
            <person name="Tarkka M."/>
            <person name="Buscot F."/>
            <person name="Kohler A."/>
            <person name="Nagy L.G."/>
            <person name="Floudas D."/>
            <person name="Copeland A."/>
            <person name="Barry K.W."/>
            <person name="Cichocki N."/>
            <person name="Veneault-Fourrey C."/>
            <person name="LaButti K."/>
            <person name="Lindquist E.A."/>
            <person name="Lipzen A."/>
            <person name="Lundell T."/>
            <person name="Morin E."/>
            <person name="Murat C."/>
            <person name="Sun H."/>
            <person name="Tunlid A."/>
            <person name="Henrissat B."/>
            <person name="Grigoriev I.V."/>
            <person name="Hibbett D.S."/>
            <person name="Martin F."/>
            <person name="Nordberg H.P."/>
            <person name="Cantor M.N."/>
            <person name="Hua S.X."/>
        </authorList>
    </citation>
    <scope>NUCLEOTIDE SEQUENCE [LARGE SCALE GENOMIC DNA]</scope>
    <source>
        <strain evidence="2 3">F 1598</strain>
    </source>
</reference>
<proteinExistence type="predicted"/>
<organism evidence="2 3">
    <name type="scientific">Piloderma croceum (strain F 1598)</name>
    <dbReference type="NCBI Taxonomy" id="765440"/>
    <lineage>
        <taxon>Eukaryota</taxon>
        <taxon>Fungi</taxon>
        <taxon>Dikarya</taxon>
        <taxon>Basidiomycota</taxon>
        <taxon>Agaricomycotina</taxon>
        <taxon>Agaricomycetes</taxon>
        <taxon>Agaricomycetidae</taxon>
        <taxon>Atheliales</taxon>
        <taxon>Atheliaceae</taxon>
        <taxon>Piloderma</taxon>
    </lineage>
</organism>
<dbReference type="Proteomes" id="UP000054166">
    <property type="component" value="Unassembled WGS sequence"/>
</dbReference>
<evidence type="ECO:0000256" key="1">
    <source>
        <dbReference type="SAM" id="MobiDB-lite"/>
    </source>
</evidence>
<accession>A0A0C3B147</accession>
<dbReference type="HOGENOM" id="CLU_1001551_0_0_1"/>
<reference evidence="3" key="2">
    <citation type="submission" date="2015-01" db="EMBL/GenBank/DDBJ databases">
        <title>Evolutionary Origins and Diversification of the Mycorrhizal Mutualists.</title>
        <authorList>
            <consortium name="DOE Joint Genome Institute"/>
            <consortium name="Mycorrhizal Genomics Consortium"/>
            <person name="Kohler A."/>
            <person name="Kuo A."/>
            <person name="Nagy L.G."/>
            <person name="Floudas D."/>
            <person name="Copeland A."/>
            <person name="Barry K.W."/>
            <person name="Cichocki N."/>
            <person name="Veneault-Fourrey C."/>
            <person name="LaButti K."/>
            <person name="Lindquist E.A."/>
            <person name="Lipzen A."/>
            <person name="Lundell T."/>
            <person name="Morin E."/>
            <person name="Murat C."/>
            <person name="Riley R."/>
            <person name="Ohm R."/>
            <person name="Sun H."/>
            <person name="Tunlid A."/>
            <person name="Henrissat B."/>
            <person name="Grigoriev I.V."/>
            <person name="Hibbett D.S."/>
            <person name="Martin F."/>
        </authorList>
    </citation>
    <scope>NUCLEOTIDE SEQUENCE [LARGE SCALE GENOMIC DNA]</scope>
    <source>
        <strain evidence="3">F 1598</strain>
    </source>
</reference>
<keyword evidence="3" id="KW-1185">Reference proteome</keyword>
<evidence type="ECO:0000313" key="2">
    <source>
        <dbReference type="EMBL" id="KIM70982.1"/>
    </source>
</evidence>
<dbReference type="AlphaFoldDB" id="A0A0C3B147"/>
<protein>
    <submittedName>
        <fullName evidence="2">Uncharacterized protein</fullName>
    </submittedName>
</protein>
<sequence>MAEALMTTLRDPLQEFIETSAAVQSHADCVIDGHDSIENCVLEIVSRVDKLQDAFRNTQEKAEANYNAVQNMIATLEQHFPSPDNQNPPPPHPNASNPTSYATRTRAQIPELHNRIMTRNEERQKQIMFTKAHGMPSQGLDNQEPHVIVAKANLALTAMKSNHDDIPDAIQFMSAKILAKGDILFDMNSPESVEWIRKEGNCIEFMQGFGAMSEIKDREYACVVENVPIGFHPSHESTLEIESTNDLANKSIILARWIKPVEHRFEGQRTAFMIINFR</sequence>
<evidence type="ECO:0000313" key="3">
    <source>
        <dbReference type="Proteomes" id="UP000054166"/>
    </source>
</evidence>
<feature type="region of interest" description="Disordered" evidence="1">
    <location>
        <begin position="79"/>
        <end position="102"/>
    </location>
</feature>
<dbReference type="InParanoid" id="A0A0C3B147"/>